<dbReference type="InterPro" id="IPR051786">
    <property type="entry name" value="ASN_synthetase/amidase"/>
</dbReference>
<keyword evidence="6" id="KW-0315">Glutamine amidotransferase</keyword>
<dbReference type="Pfam" id="PF13522">
    <property type="entry name" value="GATase_6"/>
    <property type="match status" value="1"/>
</dbReference>
<dbReference type="CDD" id="cd00712">
    <property type="entry name" value="AsnB"/>
    <property type="match status" value="1"/>
</dbReference>
<evidence type="ECO:0000313" key="10">
    <source>
        <dbReference type="Proteomes" id="UP001252270"/>
    </source>
</evidence>
<dbReference type="InterPro" id="IPR001962">
    <property type="entry name" value="Asn_synthase"/>
</dbReference>
<dbReference type="SUPFAM" id="SSF56235">
    <property type="entry name" value="N-terminal nucleophile aminohydrolases (Ntn hydrolases)"/>
    <property type="match status" value="1"/>
</dbReference>
<reference evidence="9 10" key="1">
    <citation type="submission" date="2023-04" db="EMBL/GenBank/DDBJ databases">
        <title>A long-awaited taxogenomic arrangement of the family Halomonadaceae.</title>
        <authorList>
            <person name="De La Haba R."/>
            <person name="Chuvochina M."/>
            <person name="Wittouck S."/>
            <person name="Arahal D.R."/>
            <person name="Sanchez-Porro C."/>
            <person name="Hugenholtz P."/>
            <person name="Ventosa A."/>
        </authorList>
    </citation>
    <scope>NUCLEOTIDE SEQUENCE [LARGE SCALE GENOMIC DNA]</scope>
    <source>
        <strain evidence="9 10">DSM 17332</strain>
    </source>
</reference>
<dbReference type="Proteomes" id="UP001252270">
    <property type="component" value="Unassembled WGS sequence"/>
</dbReference>
<proteinExistence type="inferred from homology"/>
<evidence type="ECO:0000259" key="8">
    <source>
        <dbReference type="PROSITE" id="PS51278"/>
    </source>
</evidence>
<gene>
    <name evidence="9" type="primary">asnB</name>
    <name evidence="9" type="ORF">QC820_03805</name>
</gene>
<dbReference type="EC" id="6.3.5.4" evidence="3"/>
<protein>
    <recommendedName>
        <fullName evidence="3">asparagine synthase (glutamine-hydrolyzing)</fullName>
        <ecNumber evidence="3">6.3.5.4</ecNumber>
    </recommendedName>
</protein>
<keyword evidence="9" id="KW-0436">Ligase</keyword>
<dbReference type="PANTHER" id="PTHR43284">
    <property type="entry name" value="ASPARAGINE SYNTHETASE (GLUTAMINE-HYDROLYZING)"/>
    <property type="match status" value="1"/>
</dbReference>
<dbReference type="InterPro" id="IPR029055">
    <property type="entry name" value="Ntn_hydrolases_N"/>
</dbReference>
<dbReference type="CDD" id="cd01991">
    <property type="entry name" value="Asn_synthase_B_C"/>
    <property type="match status" value="1"/>
</dbReference>
<comment type="pathway">
    <text evidence="1">Amino-acid biosynthesis; L-asparagine biosynthesis; L-asparagine from L-aspartate (L-Gln route): step 1/1.</text>
</comment>
<name>A0ABU1GKC2_9GAMM</name>
<dbReference type="InterPro" id="IPR033738">
    <property type="entry name" value="AsnB_N"/>
</dbReference>
<dbReference type="RefSeq" id="WP_309635836.1">
    <property type="nucleotide sequence ID" value="NZ_JARWAL010000002.1"/>
</dbReference>
<dbReference type="GO" id="GO:0004066">
    <property type="term" value="F:asparagine synthase (glutamine-hydrolyzing) activity"/>
    <property type="evidence" value="ECO:0007669"/>
    <property type="project" value="UniProtKB-EC"/>
</dbReference>
<evidence type="ECO:0000256" key="4">
    <source>
        <dbReference type="ARBA" id="ARBA00022741"/>
    </source>
</evidence>
<dbReference type="NCBIfam" id="TIGR01536">
    <property type="entry name" value="asn_synth_AEB"/>
    <property type="match status" value="1"/>
</dbReference>
<evidence type="ECO:0000313" key="9">
    <source>
        <dbReference type="EMBL" id="MDR5891928.1"/>
    </source>
</evidence>
<dbReference type="Gene3D" id="3.40.50.620">
    <property type="entry name" value="HUPs"/>
    <property type="match status" value="2"/>
</dbReference>
<dbReference type="PROSITE" id="PS51278">
    <property type="entry name" value="GATASE_TYPE_2"/>
    <property type="match status" value="1"/>
</dbReference>
<keyword evidence="5" id="KW-0067">ATP-binding</keyword>
<sequence>MCGIVGYLSHGRAPDERVMKGMCARLVHRGPDGGGVWRDPAEGIALGHRRLSILDLSAAGQQPMLSADGRLVLVFNGEIYNHRWLRTEVETAGWSAGWRGHSDTETLLAALQLWGVADTLGRVNGMFAFAVWDRRRRILTLARDRLGEKPLYYGMAGRSVLFGSELKALAVYPDWQGQVDRDVLALYLRLGYVPDPYCIYQGMVKLLPAHWVEIGEGRVGEAMPYWHFGSVAAQPKLEASAAELVDELEGRLGACVGLRMEADVPLGAFLSGGVDSSLVVAMMQAQSTRPIQTYTIGFEVPGYDEAESARAVARHLGTAHTELYVRPQEALSVIGDLPRIWDEPFADSSQIPTLLLSQMTRRHVTVALSGDGGDELFYGYRRYARGQALQRQLARLPDSAGHWLATLLAAVPAVAVDRTMQKLPARLRYPALGDRLNKLGTLLACSPGAGLYRGLVSVCQEPEALVRRAREPASLLSRPESWGERHDFRETMMYLDTLTYLPGDILTKVDRASMAVGLEARVPLLDHSLVEFAWRLPMAMKLNEGRTKWALRQVLERHVPRDLIDRPKKGFSMPIEQWLGGALHDWAEALLDEARLREEGFLEVGRVRRLWDEHRSGRRRWHHTLWAILMFQAWLGESRAWGK</sequence>
<keyword evidence="10" id="KW-1185">Reference proteome</keyword>
<dbReference type="InterPro" id="IPR014729">
    <property type="entry name" value="Rossmann-like_a/b/a_fold"/>
</dbReference>
<organism evidence="9 10">
    <name type="scientific">Halomonas mongoliensis</name>
    <dbReference type="NCBI Taxonomy" id="321265"/>
    <lineage>
        <taxon>Bacteria</taxon>
        <taxon>Pseudomonadati</taxon>
        <taxon>Pseudomonadota</taxon>
        <taxon>Gammaproteobacteria</taxon>
        <taxon>Oceanospirillales</taxon>
        <taxon>Halomonadaceae</taxon>
        <taxon>Halomonas</taxon>
    </lineage>
</organism>
<dbReference type="Gene3D" id="3.60.20.10">
    <property type="entry name" value="Glutamine Phosphoribosylpyrophosphate, subunit 1, domain 1"/>
    <property type="match status" value="1"/>
</dbReference>
<comment type="caution">
    <text evidence="9">The sequence shown here is derived from an EMBL/GenBank/DDBJ whole genome shotgun (WGS) entry which is preliminary data.</text>
</comment>
<dbReference type="SUPFAM" id="SSF52402">
    <property type="entry name" value="Adenine nucleotide alpha hydrolases-like"/>
    <property type="match status" value="1"/>
</dbReference>
<dbReference type="PIRSF" id="PIRSF001589">
    <property type="entry name" value="Asn_synthetase_glu-h"/>
    <property type="match status" value="1"/>
</dbReference>
<dbReference type="Pfam" id="PF00733">
    <property type="entry name" value="Asn_synthase"/>
    <property type="match status" value="1"/>
</dbReference>
<evidence type="ECO:0000256" key="7">
    <source>
        <dbReference type="ARBA" id="ARBA00048741"/>
    </source>
</evidence>
<evidence type="ECO:0000256" key="5">
    <source>
        <dbReference type="ARBA" id="ARBA00022840"/>
    </source>
</evidence>
<evidence type="ECO:0000256" key="6">
    <source>
        <dbReference type="ARBA" id="ARBA00022962"/>
    </source>
</evidence>
<evidence type="ECO:0000256" key="1">
    <source>
        <dbReference type="ARBA" id="ARBA00005187"/>
    </source>
</evidence>
<dbReference type="InterPro" id="IPR017932">
    <property type="entry name" value="GATase_2_dom"/>
</dbReference>
<comment type="catalytic activity">
    <reaction evidence="7">
        <text>L-aspartate + L-glutamine + ATP + H2O = L-asparagine + L-glutamate + AMP + diphosphate + H(+)</text>
        <dbReference type="Rhea" id="RHEA:12228"/>
        <dbReference type="ChEBI" id="CHEBI:15377"/>
        <dbReference type="ChEBI" id="CHEBI:15378"/>
        <dbReference type="ChEBI" id="CHEBI:29985"/>
        <dbReference type="ChEBI" id="CHEBI:29991"/>
        <dbReference type="ChEBI" id="CHEBI:30616"/>
        <dbReference type="ChEBI" id="CHEBI:33019"/>
        <dbReference type="ChEBI" id="CHEBI:58048"/>
        <dbReference type="ChEBI" id="CHEBI:58359"/>
        <dbReference type="ChEBI" id="CHEBI:456215"/>
        <dbReference type="EC" id="6.3.5.4"/>
    </reaction>
</comment>
<dbReference type="EMBL" id="JARWAL010000002">
    <property type="protein sequence ID" value="MDR5891928.1"/>
    <property type="molecule type" value="Genomic_DNA"/>
</dbReference>
<dbReference type="PANTHER" id="PTHR43284:SF1">
    <property type="entry name" value="ASPARAGINE SYNTHETASE"/>
    <property type="match status" value="1"/>
</dbReference>
<feature type="domain" description="Glutamine amidotransferase type-2" evidence="8">
    <location>
        <begin position="2"/>
        <end position="217"/>
    </location>
</feature>
<evidence type="ECO:0000256" key="2">
    <source>
        <dbReference type="ARBA" id="ARBA00005752"/>
    </source>
</evidence>
<dbReference type="InterPro" id="IPR006426">
    <property type="entry name" value="Asn_synth_AEB"/>
</dbReference>
<comment type="similarity">
    <text evidence="2">Belongs to the asparagine synthetase family.</text>
</comment>
<accession>A0ABU1GKC2</accession>
<evidence type="ECO:0000256" key="3">
    <source>
        <dbReference type="ARBA" id="ARBA00012737"/>
    </source>
</evidence>
<keyword evidence="4" id="KW-0547">Nucleotide-binding</keyword>